<reference evidence="2 3" key="1">
    <citation type="submission" date="2019-08" db="EMBL/GenBank/DDBJ databases">
        <title>Deep-cultivation of Planctomycetes and their phenomic and genomic characterization uncovers novel biology.</title>
        <authorList>
            <person name="Wiegand S."/>
            <person name="Jogler M."/>
            <person name="Boedeker C."/>
            <person name="Pinto D."/>
            <person name="Vollmers J."/>
            <person name="Rivas-Marin E."/>
            <person name="Kohn T."/>
            <person name="Peeters S.H."/>
            <person name="Heuer A."/>
            <person name="Rast P."/>
            <person name="Oberbeckmann S."/>
            <person name="Bunk B."/>
            <person name="Jeske O."/>
            <person name="Meyerdierks A."/>
            <person name="Storesund J.E."/>
            <person name="Kallscheuer N."/>
            <person name="Luecker S."/>
            <person name="Lage O.M."/>
            <person name="Pohl T."/>
            <person name="Merkel B.J."/>
            <person name="Hornburger P."/>
            <person name="Mueller R.-W."/>
            <person name="Bruemmer F."/>
            <person name="Labrenz M."/>
            <person name="Spormann A.M."/>
            <person name="Op den Camp H."/>
            <person name="Overmann J."/>
            <person name="Amann R."/>
            <person name="Jetten M.S.M."/>
            <person name="Mascher T."/>
            <person name="Medema M.H."/>
            <person name="Devos D.P."/>
            <person name="Kaster A.-K."/>
            <person name="Ovreas L."/>
            <person name="Rohde M."/>
            <person name="Galperin M.Y."/>
            <person name="Jogler C."/>
        </authorList>
    </citation>
    <scope>NUCLEOTIDE SEQUENCE [LARGE SCALE GENOMIC DNA]</scope>
    <source>
        <strain evidence="2 3">OJF2</strain>
    </source>
</reference>
<dbReference type="EMBL" id="CP042997">
    <property type="protein sequence ID" value="QEH35378.1"/>
    <property type="molecule type" value="Genomic_DNA"/>
</dbReference>
<dbReference type="OrthoDB" id="287062at2"/>
<accession>A0A5B9W465</accession>
<name>A0A5B9W465_9BACT</name>
<protein>
    <submittedName>
        <fullName evidence="2">Uncharacterized protein</fullName>
    </submittedName>
</protein>
<dbReference type="KEGG" id="agv:OJF2_39300"/>
<dbReference type="Proteomes" id="UP000324233">
    <property type="component" value="Chromosome"/>
</dbReference>
<sequence>MSKKPPPGMIGEPPSARGGRPADPGLHAQQIAREWEDVGESYVHRREKELGIPDGMNGQPDFDGDGRWRSFHPHGRQGGENTTEVVDSGVLNPDLLKGRKGGRLWAKATLRDRIDAAISHEYEELLAGGDHKSAIRMAAKTKLPIAEMARRINKARAR</sequence>
<evidence type="ECO:0000313" key="3">
    <source>
        <dbReference type="Proteomes" id="UP000324233"/>
    </source>
</evidence>
<gene>
    <name evidence="2" type="ORF">OJF2_39300</name>
</gene>
<keyword evidence="3" id="KW-1185">Reference proteome</keyword>
<feature type="compositionally biased region" description="Basic and acidic residues" evidence="1">
    <location>
        <begin position="42"/>
        <end position="51"/>
    </location>
</feature>
<evidence type="ECO:0000256" key="1">
    <source>
        <dbReference type="SAM" id="MobiDB-lite"/>
    </source>
</evidence>
<dbReference type="RefSeq" id="WP_148595193.1">
    <property type="nucleotide sequence ID" value="NZ_CP042997.1"/>
</dbReference>
<feature type="region of interest" description="Disordered" evidence="1">
    <location>
        <begin position="1"/>
        <end position="86"/>
    </location>
</feature>
<organism evidence="2 3">
    <name type="scientific">Aquisphaera giovannonii</name>
    <dbReference type="NCBI Taxonomy" id="406548"/>
    <lineage>
        <taxon>Bacteria</taxon>
        <taxon>Pseudomonadati</taxon>
        <taxon>Planctomycetota</taxon>
        <taxon>Planctomycetia</taxon>
        <taxon>Isosphaerales</taxon>
        <taxon>Isosphaeraceae</taxon>
        <taxon>Aquisphaera</taxon>
    </lineage>
</organism>
<evidence type="ECO:0000313" key="2">
    <source>
        <dbReference type="EMBL" id="QEH35378.1"/>
    </source>
</evidence>
<dbReference type="AlphaFoldDB" id="A0A5B9W465"/>
<proteinExistence type="predicted"/>